<evidence type="ECO:0000256" key="2">
    <source>
        <dbReference type="ARBA" id="ARBA00022833"/>
    </source>
</evidence>
<sequence length="459" mass="51752">MVMFSDLQCKKCGYQFTKKSSLVRHSKRCSDGLVQNLRQKACQECSSSKTRCDLKRPSCSRCLQRRTRCVYRTAIAIQDVGSGVGSITPIPEPSSTTTIAVPHIGPMGAASNIANHPVSREAIDYTSSILSPDNISLTPLLQNVAPFSSILDPMLEFLDSLRVSPHSDDQPPPGGLSALPSIRTTPILTRNSMQLLLRVFRTWPRMIAKGLQMPPILHSMQLSDTTTLPIRLVNCFTLAKMWDGQCDGASNIVCVAIKKEVQALFNEYRNLNKTDLVAALQAMALYTIMLLFPSRDHSSVTLLDTNFGLQLKHFITYVSTTGLILPEETNHIRPTWYAWINITAKRRAALALYLIYWSYSVYHCLPTFGCRDLGFMPAPAAKYLWLAQDKNHWESLYNRWLSQWDGADLYQWEFSNIIPGIRMDSRVELWLEDADEFGILLLAIINATQREPEFQVISL</sequence>
<protein>
    <recommendedName>
        <fullName evidence="12">Zn(2)-C6 fungal-type domain-containing protein</fullName>
    </recommendedName>
</protein>
<dbReference type="GO" id="GO:0003677">
    <property type="term" value="F:DNA binding"/>
    <property type="evidence" value="ECO:0007669"/>
    <property type="project" value="UniProtKB-KW"/>
</dbReference>
<feature type="domain" description="C2H2-type" evidence="9">
    <location>
        <begin position="7"/>
        <end position="27"/>
    </location>
</feature>
<evidence type="ECO:0000256" key="5">
    <source>
        <dbReference type="ARBA" id="ARBA00023163"/>
    </source>
</evidence>
<evidence type="ECO:0000313" key="10">
    <source>
        <dbReference type="EMBL" id="PGH11155.1"/>
    </source>
</evidence>
<reference evidence="10 11" key="1">
    <citation type="submission" date="2017-10" db="EMBL/GenBank/DDBJ databases">
        <title>Comparative genomics in systemic dimorphic fungi from Ajellomycetaceae.</title>
        <authorList>
            <person name="Munoz J.F."/>
            <person name="Mcewen J.G."/>
            <person name="Clay O.K."/>
            <person name="Cuomo C.A."/>
        </authorList>
    </citation>
    <scope>NUCLEOTIDE SEQUENCE [LARGE SCALE GENOMIC DNA]</scope>
    <source>
        <strain evidence="10 11">UAMH7299</strain>
    </source>
</reference>
<dbReference type="GO" id="GO:0008270">
    <property type="term" value="F:zinc ion binding"/>
    <property type="evidence" value="ECO:0007669"/>
    <property type="project" value="UniProtKB-KW"/>
</dbReference>
<evidence type="ECO:0000256" key="3">
    <source>
        <dbReference type="ARBA" id="ARBA00023015"/>
    </source>
</evidence>
<dbReference type="InterPro" id="IPR013087">
    <property type="entry name" value="Znf_C2H2_type"/>
</dbReference>
<evidence type="ECO:0000256" key="4">
    <source>
        <dbReference type="ARBA" id="ARBA00023125"/>
    </source>
</evidence>
<dbReference type="CDD" id="cd00067">
    <property type="entry name" value="GAL4"/>
    <property type="match status" value="1"/>
</dbReference>
<dbReference type="GO" id="GO:0000981">
    <property type="term" value="F:DNA-binding transcription factor activity, RNA polymerase II-specific"/>
    <property type="evidence" value="ECO:0007669"/>
    <property type="project" value="InterPro"/>
</dbReference>
<gene>
    <name evidence="10" type="ORF">AJ80_07257</name>
</gene>
<feature type="domain" description="Zn(2)-C6 fungal-type" evidence="8">
    <location>
        <begin position="41"/>
        <end position="71"/>
    </location>
</feature>
<dbReference type="Gene3D" id="4.10.240.10">
    <property type="entry name" value="Zn(2)-C6 fungal-type DNA-binding domain"/>
    <property type="match status" value="1"/>
</dbReference>
<dbReference type="Proteomes" id="UP000224634">
    <property type="component" value="Unassembled WGS sequence"/>
</dbReference>
<organism evidence="10 11">
    <name type="scientific">Polytolypa hystricis (strain UAMH7299)</name>
    <dbReference type="NCBI Taxonomy" id="1447883"/>
    <lineage>
        <taxon>Eukaryota</taxon>
        <taxon>Fungi</taxon>
        <taxon>Dikarya</taxon>
        <taxon>Ascomycota</taxon>
        <taxon>Pezizomycotina</taxon>
        <taxon>Eurotiomycetes</taxon>
        <taxon>Eurotiomycetidae</taxon>
        <taxon>Onygenales</taxon>
        <taxon>Onygenales incertae sedis</taxon>
        <taxon>Polytolypa</taxon>
    </lineage>
</organism>
<comment type="caution">
    <text evidence="10">The sequence shown here is derived from an EMBL/GenBank/DDBJ whole genome shotgun (WGS) entry which is preliminary data.</text>
</comment>
<dbReference type="PROSITE" id="PS50048">
    <property type="entry name" value="ZN2_CY6_FUNGAL_2"/>
    <property type="match status" value="1"/>
</dbReference>
<evidence type="ECO:0000256" key="1">
    <source>
        <dbReference type="ARBA" id="ARBA00022723"/>
    </source>
</evidence>
<dbReference type="STRING" id="1447883.A0A2B7XQC5"/>
<dbReference type="PROSITE" id="PS50157">
    <property type="entry name" value="ZINC_FINGER_C2H2_2"/>
    <property type="match status" value="1"/>
</dbReference>
<evidence type="ECO:0000259" key="9">
    <source>
        <dbReference type="PROSITE" id="PS50157"/>
    </source>
</evidence>
<evidence type="ECO:0000259" key="8">
    <source>
        <dbReference type="PROSITE" id="PS50048"/>
    </source>
</evidence>
<accession>A0A2B7XQC5</accession>
<dbReference type="SMART" id="SM00066">
    <property type="entry name" value="GAL4"/>
    <property type="match status" value="1"/>
</dbReference>
<keyword evidence="6" id="KW-0539">Nucleus</keyword>
<evidence type="ECO:0000256" key="6">
    <source>
        <dbReference type="ARBA" id="ARBA00023242"/>
    </source>
</evidence>
<keyword evidence="1" id="KW-0479">Metal-binding</keyword>
<dbReference type="PANTHER" id="PTHR47660:SF3">
    <property type="entry name" value="FINGER DOMAIN PROTEIN, PUTATIVE (AFU_ORTHOLOGUE AFUA_4G03310)-RELATED"/>
    <property type="match status" value="1"/>
</dbReference>
<dbReference type="OrthoDB" id="2441642at2759"/>
<name>A0A2B7XQC5_POLH7</name>
<dbReference type="Pfam" id="PF00172">
    <property type="entry name" value="Zn_clus"/>
    <property type="match status" value="1"/>
</dbReference>
<keyword evidence="3" id="KW-0805">Transcription regulation</keyword>
<dbReference type="EMBL" id="PDNA01000136">
    <property type="protein sequence ID" value="PGH11155.1"/>
    <property type="molecule type" value="Genomic_DNA"/>
</dbReference>
<dbReference type="PANTHER" id="PTHR47660">
    <property type="entry name" value="TRANSCRIPTION FACTOR WITH C2H2 AND ZN(2)-CYS(6) DNA BINDING DOMAIN (EUROFUNG)-RELATED-RELATED"/>
    <property type="match status" value="1"/>
</dbReference>
<evidence type="ECO:0000313" key="11">
    <source>
        <dbReference type="Proteomes" id="UP000224634"/>
    </source>
</evidence>
<dbReference type="PROSITE" id="PS00463">
    <property type="entry name" value="ZN2_CY6_FUNGAL_1"/>
    <property type="match status" value="1"/>
</dbReference>
<dbReference type="AlphaFoldDB" id="A0A2B7XQC5"/>
<keyword evidence="2" id="KW-0862">Zinc</keyword>
<keyword evidence="11" id="KW-1185">Reference proteome</keyword>
<keyword evidence="5" id="KW-0804">Transcription</keyword>
<evidence type="ECO:0000256" key="7">
    <source>
        <dbReference type="PROSITE-ProRule" id="PRU00042"/>
    </source>
</evidence>
<dbReference type="SUPFAM" id="SSF57701">
    <property type="entry name" value="Zn2/Cys6 DNA-binding domain"/>
    <property type="match status" value="1"/>
</dbReference>
<keyword evidence="7" id="KW-0863">Zinc-finger</keyword>
<evidence type="ECO:0008006" key="12">
    <source>
        <dbReference type="Google" id="ProtNLM"/>
    </source>
</evidence>
<keyword evidence="4" id="KW-0238">DNA-binding</keyword>
<proteinExistence type="predicted"/>
<dbReference type="InterPro" id="IPR001138">
    <property type="entry name" value="Zn2Cys6_DnaBD"/>
</dbReference>
<dbReference type="InterPro" id="IPR036864">
    <property type="entry name" value="Zn2-C6_fun-type_DNA-bd_sf"/>
</dbReference>